<evidence type="ECO:0000313" key="9">
    <source>
        <dbReference type="Proteomes" id="UP000707071"/>
    </source>
</evidence>
<dbReference type="AlphaFoldDB" id="A0A9P7QLW8"/>
<feature type="transmembrane region" description="Helical" evidence="7">
    <location>
        <begin position="211"/>
        <end position="231"/>
    </location>
</feature>
<feature type="transmembrane region" description="Helical" evidence="7">
    <location>
        <begin position="478"/>
        <end position="499"/>
    </location>
</feature>
<feature type="transmembrane region" description="Helical" evidence="7">
    <location>
        <begin position="452"/>
        <end position="472"/>
    </location>
</feature>
<feature type="transmembrane region" description="Helical" evidence="7">
    <location>
        <begin position="350"/>
        <end position="377"/>
    </location>
</feature>
<dbReference type="PANTHER" id="PTHR11616">
    <property type="entry name" value="SODIUM/CHLORIDE DEPENDENT TRANSPORTER"/>
    <property type="match status" value="1"/>
</dbReference>
<feature type="transmembrane region" description="Helical" evidence="7">
    <location>
        <begin position="420"/>
        <end position="440"/>
    </location>
</feature>
<feature type="region of interest" description="Disordered" evidence="6">
    <location>
        <begin position="604"/>
        <end position="641"/>
    </location>
</feature>
<accession>A0A9P7QLW8</accession>
<keyword evidence="2" id="KW-0813">Transport</keyword>
<dbReference type="InterPro" id="IPR000175">
    <property type="entry name" value="Na/ntran_symport"/>
</dbReference>
<feature type="transmembrane region" description="Helical" evidence="7">
    <location>
        <begin position="389"/>
        <end position="414"/>
    </location>
</feature>
<feature type="transmembrane region" description="Helical" evidence="7">
    <location>
        <begin position="30"/>
        <end position="49"/>
    </location>
</feature>
<feature type="transmembrane region" description="Helical" evidence="7">
    <location>
        <begin position="294"/>
        <end position="318"/>
    </location>
</feature>
<evidence type="ECO:0000313" key="8">
    <source>
        <dbReference type="EMBL" id="KAG6301681.1"/>
    </source>
</evidence>
<name>A0A9P7QLW8_9HYPO</name>
<dbReference type="GO" id="GO:0005886">
    <property type="term" value="C:plasma membrane"/>
    <property type="evidence" value="ECO:0007669"/>
    <property type="project" value="TreeGrafter"/>
</dbReference>
<dbReference type="SUPFAM" id="SSF161070">
    <property type="entry name" value="SNF-like"/>
    <property type="match status" value="1"/>
</dbReference>
<comment type="subcellular location">
    <subcellularLocation>
        <location evidence="1">Membrane</location>
        <topology evidence="1">Multi-pass membrane protein</topology>
    </subcellularLocation>
</comment>
<dbReference type="Pfam" id="PF00209">
    <property type="entry name" value="SNF"/>
    <property type="match status" value="1"/>
</dbReference>
<keyword evidence="9" id="KW-1185">Reference proteome</keyword>
<evidence type="ECO:0000256" key="7">
    <source>
        <dbReference type="SAM" id="Phobius"/>
    </source>
</evidence>
<organism evidence="8 9">
    <name type="scientific">Claviceps aff. purpurea</name>
    <dbReference type="NCBI Taxonomy" id="1967640"/>
    <lineage>
        <taxon>Eukaryota</taxon>
        <taxon>Fungi</taxon>
        <taxon>Dikarya</taxon>
        <taxon>Ascomycota</taxon>
        <taxon>Pezizomycotina</taxon>
        <taxon>Sordariomycetes</taxon>
        <taxon>Hypocreomycetidae</taxon>
        <taxon>Hypocreales</taxon>
        <taxon>Clavicipitaceae</taxon>
        <taxon>Claviceps</taxon>
    </lineage>
</organism>
<evidence type="ECO:0008006" key="10">
    <source>
        <dbReference type="Google" id="ProtNLM"/>
    </source>
</evidence>
<feature type="transmembrane region" description="Helical" evidence="7">
    <location>
        <begin position="179"/>
        <end position="199"/>
    </location>
</feature>
<dbReference type="PANTHER" id="PTHR11616:SF240">
    <property type="entry name" value="BLOATED TUBULES, ISOFORM B-RELATED"/>
    <property type="match status" value="1"/>
</dbReference>
<feature type="transmembrane region" description="Helical" evidence="7">
    <location>
        <begin position="542"/>
        <end position="565"/>
    </location>
</feature>
<feature type="region of interest" description="Disordered" evidence="6">
    <location>
        <begin position="1"/>
        <end position="24"/>
    </location>
</feature>
<sequence>MTKRLRSSLGHLLPPPEKSSDGRDQWRSRTAFLIAAMAGCAGMGNLLRYPSQVFNNHGLQWFIPYLLCVFLIAIPVLLLELAIGQAYRGGCVVTNNAIHYRLKGLGLSLLYVGFVISPYFVVNLAWVMRFFRGSFQKPLPWEGRGEAFFYEDVVANVEPVPGLLSEDGSKVLAYTSYPGVGMIAETVGWTVFTWFLVWASIFRGVGVTERVIYFTMGLSIVMTIILVGRSLSLEDASRGVKLFWATWDSKNLASGEMWQTACGQVFFSTGVGFGYFTSCASYNKKYSNAVMDSILIVASNVLFENFAAFAVYGVIGFLGLSPKDGVRLGSFTVGFITLPSAVAQMPGANFWAVLLFLTLMIMGYSSAFAMVDAIITLIMDVQPRWSRTIVVTGVVAVFFLLSLPYCTVFGYYLLTAVDRWINDVALVFVVLAECAASTTVYRWRDVVGQVSLTAFTVYNFGYFGGLILGIVIAQVFTFALGAGIGLGLFIVCTIISVAIGSTPKSPAPSWWHRNIGNQLRRDLNEIIGCHKKWKIPSLWAPILRYVAAPILAIVYSFSYSSFYALRQDPLHILGFAIGHIALLLVGSGFIVPRWLDGLIPPERRGEGKLDIGANVPLSGNDESETSDDAASKGTGADTPGE</sequence>
<evidence type="ECO:0000256" key="5">
    <source>
        <dbReference type="ARBA" id="ARBA00023136"/>
    </source>
</evidence>
<evidence type="ECO:0000256" key="4">
    <source>
        <dbReference type="ARBA" id="ARBA00022989"/>
    </source>
</evidence>
<dbReference type="InterPro" id="IPR037272">
    <property type="entry name" value="SNS_sf"/>
</dbReference>
<reference evidence="8 9" key="1">
    <citation type="journal article" date="2020" name="bioRxiv">
        <title>Whole genome comparisons of ergot fungi reveals the divergence and evolution of species within the genus Claviceps are the result of varying mechanisms driving genome evolution and host range expansion.</title>
        <authorList>
            <person name="Wyka S.A."/>
            <person name="Mondo S.J."/>
            <person name="Liu M."/>
            <person name="Dettman J."/>
            <person name="Nalam V."/>
            <person name="Broders K.D."/>
        </authorList>
    </citation>
    <scope>NUCLEOTIDE SEQUENCE [LARGE SCALE GENOMIC DNA]</scope>
    <source>
        <strain evidence="8 9">Clav52</strain>
    </source>
</reference>
<evidence type="ECO:0000256" key="3">
    <source>
        <dbReference type="ARBA" id="ARBA00022692"/>
    </source>
</evidence>
<dbReference type="CDD" id="cd11554">
    <property type="entry name" value="SLC6sbd_u2"/>
    <property type="match status" value="1"/>
</dbReference>
<keyword evidence="5 7" id="KW-0472">Membrane</keyword>
<comment type="caution">
    <text evidence="8">The sequence shown here is derived from an EMBL/GenBank/DDBJ whole genome shotgun (WGS) entry which is preliminary data.</text>
</comment>
<dbReference type="PRINTS" id="PR00176">
    <property type="entry name" value="NANEUSMPORT"/>
</dbReference>
<evidence type="ECO:0000256" key="2">
    <source>
        <dbReference type="ARBA" id="ARBA00022448"/>
    </source>
</evidence>
<evidence type="ECO:0000256" key="6">
    <source>
        <dbReference type="SAM" id="MobiDB-lite"/>
    </source>
</evidence>
<dbReference type="Proteomes" id="UP000707071">
    <property type="component" value="Unassembled WGS sequence"/>
</dbReference>
<proteinExistence type="predicted"/>
<evidence type="ECO:0000256" key="1">
    <source>
        <dbReference type="ARBA" id="ARBA00004141"/>
    </source>
</evidence>
<gene>
    <name evidence="8" type="ORF">E4U09_004763</name>
</gene>
<feature type="transmembrane region" description="Helical" evidence="7">
    <location>
        <begin position="325"/>
        <end position="344"/>
    </location>
</feature>
<feature type="transmembrane region" description="Helical" evidence="7">
    <location>
        <begin position="61"/>
        <end position="83"/>
    </location>
</feature>
<keyword evidence="4 7" id="KW-1133">Transmembrane helix</keyword>
<feature type="transmembrane region" description="Helical" evidence="7">
    <location>
        <begin position="571"/>
        <end position="595"/>
    </location>
</feature>
<dbReference type="GO" id="GO:0035725">
    <property type="term" value="P:sodium ion transmembrane transport"/>
    <property type="evidence" value="ECO:0007669"/>
    <property type="project" value="TreeGrafter"/>
</dbReference>
<protein>
    <recommendedName>
        <fullName evidence="10">Sodium-and chloride-dependent GABA transporter 1</fullName>
    </recommendedName>
</protein>
<keyword evidence="3 7" id="KW-0812">Transmembrane</keyword>
<dbReference type="PROSITE" id="PS50267">
    <property type="entry name" value="NA_NEUROTRAN_SYMP_3"/>
    <property type="match status" value="1"/>
</dbReference>
<feature type="transmembrane region" description="Helical" evidence="7">
    <location>
        <begin position="104"/>
        <end position="128"/>
    </location>
</feature>
<dbReference type="EMBL" id="SRRH01000039">
    <property type="protein sequence ID" value="KAG6301681.1"/>
    <property type="molecule type" value="Genomic_DNA"/>
</dbReference>